<dbReference type="Gene3D" id="3.40.50.1820">
    <property type="entry name" value="alpha/beta hydrolase"/>
    <property type="match status" value="1"/>
</dbReference>
<dbReference type="Proteomes" id="UP001595914">
    <property type="component" value="Unassembled WGS sequence"/>
</dbReference>
<comment type="caution">
    <text evidence="5">The sequence shown here is derived from an EMBL/GenBank/DDBJ whole genome shotgun (WGS) entry which is preliminary data.</text>
</comment>
<dbReference type="PANTHER" id="PTHR11487">
    <property type="entry name" value="THIOESTERASE"/>
    <property type="match status" value="1"/>
</dbReference>
<accession>A0ABV9FZS3</accession>
<dbReference type="Pfam" id="PF00975">
    <property type="entry name" value="Thioesterase"/>
    <property type="match status" value="1"/>
</dbReference>
<gene>
    <name evidence="5" type="ORF">ACFO6S_20295</name>
</gene>
<dbReference type="RefSeq" id="WP_378419954.1">
    <property type="nucleotide sequence ID" value="NZ_JBHSFO010000015.1"/>
</dbReference>
<evidence type="ECO:0000256" key="2">
    <source>
        <dbReference type="ARBA" id="ARBA00015007"/>
    </source>
</evidence>
<evidence type="ECO:0000313" key="6">
    <source>
        <dbReference type="Proteomes" id="UP001595914"/>
    </source>
</evidence>
<evidence type="ECO:0000259" key="4">
    <source>
        <dbReference type="Pfam" id="PF00975"/>
    </source>
</evidence>
<evidence type="ECO:0000256" key="3">
    <source>
        <dbReference type="ARBA" id="ARBA00024293"/>
    </source>
</evidence>
<comment type="similarity">
    <text evidence="1">Belongs to the thioesterase family.</text>
</comment>
<dbReference type="InterPro" id="IPR001031">
    <property type="entry name" value="Thioesterase"/>
</dbReference>
<dbReference type="InterPro" id="IPR029058">
    <property type="entry name" value="AB_hydrolase_fold"/>
</dbReference>
<evidence type="ECO:0000313" key="5">
    <source>
        <dbReference type="EMBL" id="MFC4606046.1"/>
    </source>
</evidence>
<dbReference type="SUPFAM" id="SSF53474">
    <property type="entry name" value="alpha/beta-Hydrolases"/>
    <property type="match status" value="1"/>
</dbReference>
<dbReference type="InterPro" id="IPR012223">
    <property type="entry name" value="TEII"/>
</dbReference>
<comment type="catalytic activity">
    <reaction evidence="3">
        <text>a fatty acyl-CoA + H2O = a fatty acid + CoA + H(+)</text>
        <dbReference type="Rhea" id="RHEA:16781"/>
        <dbReference type="ChEBI" id="CHEBI:15377"/>
        <dbReference type="ChEBI" id="CHEBI:15378"/>
        <dbReference type="ChEBI" id="CHEBI:28868"/>
        <dbReference type="ChEBI" id="CHEBI:57287"/>
        <dbReference type="ChEBI" id="CHEBI:77636"/>
    </reaction>
</comment>
<dbReference type="PANTHER" id="PTHR11487:SF0">
    <property type="entry name" value="S-ACYL FATTY ACID SYNTHASE THIOESTERASE, MEDIUM CHAIN"/>
    <property type="match status" value="1"/>
</dbReference>
<protein>
    <recommendedName>
        <fullName evidence="2">Thioesterase TesA</fullName>
    </recommendedName>
</protein>
<keyword evidence="6" id="KW-1185">Reference proteome</keyword>
<name>A0ABV9FZS3_9NOCA</name>
<proteinExistence type="inferred from homology"/>
<feature type="domain" description="Thioesterase" evidence="4">
    <location>
        <begin position="1"/>
        <end position="54"/>
    </location>
</feature>
<sequence length="59" mass="6401">MCFPHAGGSAVAYRSWTPSPAVEVHAVQYPGRADRMRDPFLTDARQMAKSIAAAPAQRT</sequence>
<evidence type="ECO:0000256" key="1">
    <source>
        <dbReference type="ARBA" id="ARBA00007169"/>
    </source>
</evidence>
<reference evidence="6" key="1">
    <citation type="journal article" date="2019" name="Int. J. Syst. Evol. Microbiol.">
        <title>The Global Catalogue of Microorganisms (GCM) 10K type strain sequencing project: providing services to taxonomists for standard genome sequencing and annotation.</title>
        <authorList>
            <consortium name="The Broad Institute Genomics Platform"/>
            <consortium name="The Broad Institute Genome Sequencing Center for Infectious Disease"/>
            <person name="Wu L."/>
            <person name="Ma J."/>
        </authorList>
    </citation>
    <scope>NUCLEOTIDE SEQUENCE [LARGE SCALE GENOMIC DNA]</scope>
    <source>
        <strain evidence="6">CCUG 54520</strain>
    </source>
</reference>
<dbReference type="EMBL" id="JBHSFO010000015">
    <property type="protein sequence ID" value="MFC4606046.1"/>
    <property type="molecule type" value="Genomic_DNA"/>
</dbReference>
<organism evidence="5 6">
    <name type="scientific">Rhodococcus kronopolitis</name>
    <dbReference type="NCBI Taxonomy" id="1460226"/>
    <lineage>
        <taxon>Bacteria</taxon>
        <taxon>Bacillati</taxon>
        <taxon>Actinomycetota</taxon>
        <taxon>Actinomycetes</taxon>
        <taxon>Mycobacteriales</taxon>
        <taxon>Nocardiaceae</taxon>
        <taxon>Rhodococcus</taxon>
    </lineage>
</organism>